<feature type="region of interest" description="Disordered" evidence="14">
    <location>
        <begin position="1"/>
        <end position="40"/>
    </location>
</feature>
<dbReference type="FunFam" id="3.40.50.10140:FF:000002">
    <property type="entry name" value="Interleukin 1 receptor accessory protein"/>
    <property type="match status" value="1"/>
</dbReference>
<dbReference type="GeneTree" id="ENSGT01090000259985"/>
<evidence type="ECO:0000256" key="10">
    <source>
        <dbReference type="ARBA" id="ARBA00023157"/>
    </source>
</evidence>
<keyword evidence="12" id="KW-0325">Glycoprotein</keyword>
<evidence type="ECO:0000256" key="2">
    <source>
        <dbReference type="ARBA" id="ARBA00009752"/>
    </source>
</evidence>
<evidence type="ECO:0000256" key="5">
    <source>
        <dbReference type="ARBA" id="ARBA00022737"/>
    </source>
</evidence>
<keyword evidence="8" id="KW-0520">NAD</keyword>
<dbReference type="SMART" id="SM00255">
    <property type="entry name" value="TIR"/>
    <property type="match status" value="1"/>
</dbReference>
<keyword evidence="9 15" id="KW-0472">Membrane</keyword>
<dbReference type="Gene3D" id="2.60.40.10">
    <property type="entry name" value="Immunoglobulins"/>
    <property type="match status" value="2"/>
</dbReference>
<dbReference type="InterPro" id="IPR035897">
    <property type="entry name" value="Toll_tir_struct_dom_sf"/>
</dbReference>
<dbReference type="FunFam" id="2.60.40.10:FF:001410">
    <property type="entry name" value="Interleukin 18 receptor 1"/>
    <property type="match status" value="1"/>
</dbReference>
<reference evidence="18" key="3">
    <citation type="submission" date="2025-09" db="UniProtKB">
        <authorList>
            <consortium name="Ensembl"/>
        </authorList>
    </citation>
    <scope>IDENTIFICATION</scope>
</reference>
<dbReference type="InterPro" id="IPR000157">
    <property type="entry name" value="TIR_dom"/>
</dbReference>
<evidence type="ECO:0000256" key="7">
    <source>
        <dbReference type="ARBA" id="ARBA00022989"/>
    </source>
</evidence>
<keyword evidence="3 15" id="KW-0812">Transmembrane</keyword>
<sequence>GVQEQLRAPRALQVPRPPPTSREFPRPAVPRRGPQPISVQGRGGIFQLCAVAAAIKQLPELRGGAPRWRSPNPKNAGRGAPVKEHSGAGTPAPGRTPPQKSTADWEDSPHPLAPPPPLGANLDQEHLRSEQPRPGTLCGTQQRPTSSTADTGAGEVAIAVSHLLFELLPLSPRPPGWRRDGRPRASLGDSPLKRNHWKQNPKYASYRTALNTFGTYVYKHLRNDTRKWKLNVIGRSKGSCFVEKLLTSKTVEVQKSLHVACKHDYFQPLANRTSLYKNCKKINNGTNPVLQKNAEFKDQGYYTCVFSIPHNGKLFNVTKTINVTIVGDRSKIIPVLLGPKLNRVKVELGKDVNLNCSALANEKDQIYWNLWDENGKEPNVHEENVKKNRALDGKLYVSRMLKIENINAKNLKFSYNCTVASEGGTDTINFVLLKKEDMADIPGYIFTRGMIVAVLISVVVVCLVIMGVIYRVDLALFYRHFMRKDETLTDGKTYDAFVSYLKECGPENGEEHTFAVEILPRVLEKHFGYKLCIYERDVVPGGAIVDEIHSLIEKSRRLIIVLSKSYMSNEVRYELESGLHEALVERKIKIILIEFTPVSDFTFFPQSLKLLKSHRVLKWNADKPLSYNSRFWKNLLYLMPAKVVKSRGTESEVFPVLSQS</sequence>
<comment type="similarity">
    <text evidence="2">Belongs to the interleukin-1 receptor family.</text>
</comment>
<dbReference type="PANTHER" id="PTHR11890">
    <property type="entry name" value="INTERLEUKIN-1 RECEPTOR FAMILY MEMBER"/>
    <property type="match status" value="1"/>
</dbReference>
<reference evidence="18" key="2">
    <citation type="submission" date="2025-08" db="UniProtKB">
        <authorList>
            <consortium name="Ensembl"/>
        </authorList>
    </citation>
    <scope>IDENTIFICATION</scope>
</reference>
<dbReference type="GO" id="GO:0032729">
    <property type="term" value="P:positive regulation of type II interferon production"/>
    <property type="evidence" value="ECO:0007669"/>
    <property type="project" value="Ensembl"/>
</dbReference>
<evidence type="ECO:0000259" key="16">
    <source>
        <dbReference type="PROSITE" id="PS50104"/>
    </source>
</evidence>
<dbReference type="SUPFAM" id="SSF48726">
    <property type="entry name" value="Immunoglobulin"/>
    <property type="match status" value="1"/>
</dbReference>
<keyword evidence="11" id="KW-0675">Receptor</keyword>
<evidence type="ECO:0000256" key="14">
    <source>
        <dbReference type="SAM" id="MobiDB-lite"/>
    </source>
</evidence>
<proteinExistence type="inferred from homology"/>
<evidence type="ECO:0000256" key="9">
    <source>
        <dbReference type="ARBA" id="ARBA00023136"/>
    </source>
</evidence>
<reference evidence="18" key="1">
    <citation type="journal article" date="2019" name="bioRxiv">
        <title>Long live the king: chromosome-level assembly of the lion (Panthera leo) using linked-read, Hi-C, and long read data.</title>
        <authorList>
            <person name="Armstrong E.E."/>
            <person name="Taylor R.W."/>
            <person name="Miller D.E."/>
            <person name="Kaelin C."/>
            <person name="Barsh G."/>
            <person name="Hadly E.A."/>
            <person name="Petrov D."/>
        </authorList>
    </citation>
    <scope>NUCLEOTIDE SEQUENCE [LARGE SCALE GENOMIC DNA]</scope>
</reference>
<gene>
    <name evidence="18" type="primary">IL18R1</name>
</gene>
<dbReference type="GO" id="GO:0016787">
    <property type="term" value="F:hydrolase activity"/>
    <property type="evidence" value="ECO:0007669"/>
    <property type="project" value="UniProtKB-KW"/>
</dbReference>
<keyword evidence="19" id="KW-1185">Reference proteome</keyword>
<evidence type="ECO:0000256" key="6">
    <source>
        <dbReference type="ARBA" id="ARBA00022801"/>
    </source>
</evidence>
<dbReference type="InterPro" id="IPR003599">
    <property type="entry name" value="Ig_sub"/>
</dbReference>
<dbReference type="Proteomes" id="UP000694399">
    <property type="component" value="Chromosome B1"/>
</dbReference>
<evidence type="ECO:0000256" key="1">
    <source>
        <dbReference type="ARBA" id="ARBA00004479"/>
    </source>
</evidence>
<dbReference type="InterPro" id="IPR036179">
    <property type="entry name" value="Ig-like_dom_sf"/>
</dbReference>
<keyword evidence="6" id="KW-0378">Hydrolase</keyword>
<dbReference type="GO" id="GO:0042007">
    <property type="term" value="F:interleukin-18 binding"/>
    <property type="evidence" value="ECO:0007669"/>
    <property type="project" value="Ensembl"/>
</dbReference>
<feature type="region of interest" description="Disordered" evidence="14">
    <location>
        <begin position="62"/>
        <end position="151"/>
    </location>
</feature>
<dbReference type="SUPFAM" id="SSF52200">
    <property type="entry name" value="Toll/Interleukin receptor TIR domain"/>
    <property type="match status" value="1"/>
</dbReference>
<feature type="domain" description="TIR" evidence="16">
    <location>
        <begin position="492"/>
        <end position="639"/>
    </location>
</feature>
<keyword evidence="4" id="KW-0732">Signal</keyword>
<evidence type="ECO:0000256" key="4">
    <source>
        <dbReference type="ARBA" id="ARBA00022729"/>
    </source>
</evidence>
<dbReference type="Gene3D" id="3.40.50.10140">
    <property type="entry name" value="Toll/interleukin-1 receptor homology (TIR) domain"/>
    <property type="match status" value="1"/>
</dbReference>
<keyword evidence="13" id="KW-0393">Immunoglobulin domain</keyword>
<dbReference type="InterPro" id="IPR007110">
    <property type="entry name" value="Ig-like_dom"/>
</dbReference>
<evidence type="ECO:0000256" key="8">
    <source>
        <dbReference type="ARBA" id="ARBA00023027"/>
    </source>
</evidence>
<feature type="domain" description="Ig-like" evidence="17">
    <location>
        <begin position="339"/>
        <end position="429"/>
    </location>
</feature>
<dbReference type="FunFam" id="2.60.40.10:FF:001441">
    <property type="entry name" value="Interleukin-18 receptor 1"/>
    <property type="match status" value="1"/>
</dbReference>
<feature type="region of interest" description="Disordered" evidence="14">
    <location>
        <begin position="171"/>
        <end position="199"/>
    </location>
</feature>
<accession>A0A8C8Y2J1</accession>
<evidence type="ECO:0000256" key="15">
    <source>
        <dbReference type="SAM" id="Phobius"/>
    </source>
</evidence>
<feature type="transmembrane region" description="Helical" evidence="15">
    <location>
        <begin position="450"/>
        <end position="472"/>
    </location>
</feature>
<dbReference type="InterPro" id="IPR013783">
    <property type="entry name" value="Ig-like_fold"/>
</dbReference>
<evidence type="ECO:0000256" key="3">
    <source>
        <dbReference type="ARBA" id="ARBA00022692"/>
    </source>
</evidence>
<dbReference type="Ensembl" id="ENSPLOT00000027911.1">
    <property type="protein sequence ID" value="ENSPLOP00000025286.1"/>
    <property type="gene ID" value="ENSPLOG00000018547.1"/>
</dbReference>
<dbReference type="PANTHER" id="PTHR11890:SF6">
    <property type="entry name" value="INTERLEUKIN-18 RECEPTOR 1"/>
    <property type="match status" value="1"/>
</dbReference>
<keyword evidence="10" id="KW-1015">Disulfide bond</keyword>
<comment type="subcellular location">
    <subcellularLocation>
        <location evidence="1">Membrane</location>
        <topology evidence="1">Single-pass type I membrane protein</topology>
    </subcellularLocation>
</comment>
<name>A0A8C8Y2J1_PANLE</name>
<dbReference type="SMART" id="SM00409">
    <property type="entry name" value="IG"/>
    <property type="match status" value="2"/>
</dbReference>
<feature type="compositionally biased region" description="Polar residues" evidence="14">
    <location>
        <begin position="138"/>
        <end position="150"/>
    </location>
</feature>
<protein>
    <submittedName>
        <fullName evidence="18">Interleukin 18 receptor 1</fullName>
    </submittedName>
</protein>
<dbReference type="AlphaFoldDB" id="A0A8C8Y2J1"/>
<dbReference type="PROSITE" id="PS50835">
    <property type="entry name" value="IG_LIKE"/>
    <property type="match status" value="1"/>
</dbReference>
<dbReference type="GO" id="GO:2000556">
    <property type="term" value="P:positive regulation of T-helper 1 cell cytokine production"/>
    <property type="evidence" value="ECO:0007669"/>
    <property type="project" value="Ensembl"/>
</dbReference>
<keyword evidence="5" id="KW-0677">Repeat</keyword>
<dbReference type="PRINTS" id="PR01537">
    <property type="entry name" value="INTRLKN1R1F"/>
</dbReference>
<evidence type="ECO:0000256" key="11">
    <source>
        <dbReference type="ARBA" id="ARBA00023170"/>
    </source>
</evidence>
<evidence type="ECO:0000259" key="17">
    <source>
        <dbReference type="PROSITE" id="PS50835"/>
    </source>
</evidence>
<dbReference type="GO" id="GO:0045092">
    <property type="term" value="C:interleukin-18 receptor complex"/>
    <property type="evidence" value="ECO:0007669"/>
    <property type="project" value="Ensembl"/>
</dbReference>
<keyword evidence="7 15" id="KW-1133">Transmembrane helix</keyword>
<organism evidence="18 19">
    <name type="scientific">Panthera leo</name>
    <name type="common">Lion</name>
    <dbReference type="NCBI Taxonomy" id="9689"/>
    <lineage>
        <taxon>Eukaryota</taxon>
        <taxon>Metazoa</taxon>
        <taxon>Chordata</taxon>
        <taxon>Craniata</taxon>
        <taxon>Vertebrata</taxon>
        <taxon>Euteleostomi</taxon>
        <taxon>Mammalia</taxon>
        <taxon>Eutheria</taxon>
        <taxon>Laurasiatheria</taxon>
        <taxon>Carnivora</taxon>
        <taxon>Feliformia</taxon>
        <taxon>Felidae</taxon>
        <taxon>Pantherinae</taxon>
        <taxon>Panthera</taxon>
    </lineage>
</organism>
<dbReference type="GO" id="GO:0042008">
    <property type="term" value="F:interleukin-18 receptor activity"/>
    <property type="evidence" value="ECO:0007669"/>
    <property type="project" value="Ensembl"/>
</dbReference>
<evidence type="ECO:0000256" key="13">
    <source>
        <dbReference type="ARBA" id="ARBA00023319"/>
    </source>
</evidence>
<evidence type="ECO:0000313" key="18">
    <source>
        <dbReference type="Ensembl" id="ENSPLOP00000025286.1"/>
    </source>
</evidence>
<dbReference type="InterPro" id="IPR015621">
    <property type="entry name" value="IL-1_rcpt_fam"/>
</dbReference>
<dbReference type="PROSITE" id="PS50104">
    <property type="entry name" value="TIR"/>
    <property type="match status" value="1"/>
</dbReference>
<evidence type="ECO:0000313" key="19">
    <source>
        <dbReference type="Proteomes" id="UP000694399"/>
    </source>
</evidence>
<dbReference type="Pfam" id="PF01582">
    <property type="entry name" value="TIR"/>
    <property type="match status" value="1"/>
</dbReference>
<evidence type="ECO:0000256" key="12">
    <source>
        <dbReference type="ARBA" id="ARBA00023180"/>
    </source>
</evidence>